<keyword evidence="6 10" id="KW-0051">Antiviral defense</keyword>
<dbReference type="Gene3D" id="1.20.120.920">
    <property type="entry name" value="CRISPR-associated endonuclease Cas1, C-terminal domain"/>
    <property type="match status" value="1"/>
</dbReference>
<name>A0ABV2LZA1_9FIRM</name>
<keyword evidence="8 10" id="KW-0464">Manganese</keyword>
<proteinExistence type="inferred from homology"/>
<evidence type="ECO:0000256" key="9">
    <source>
        <dbReference type="ARBA" id="ARBA00038592"/>
    </source>
</evidence>
<dbReference type="PANTHER" id="PTHR34353:SF2">
    <property type="entry name" value="CRISPR-ASSOCIATED ENDONUCLEASE CAS1 1"/>
    <property type="match status" value="1"/>
</dbReference>
<dbReference type="NCBIfam" id="TIGR00287">
    <property type="entry name" value="cas1"/>
    <property type="match status" value="1"/>
</dbReference>
<keyword evidence="7 10" id="KW-0238">DNA-binding</keyword>
<protein>
    <recommendedName>
        <fullName evidence="10">CRISPR-associated endonuclease Cas1</fullName>
        <ecNumber evidence="10">3.1.-.-</ecNumber>
    </recommendedName>
</protein>
<gene>
    <name evidence="10" type="primary">cas1</name>
    <name evidence="11" type="ORF">ABID24_000754</name>
</gene>
<evidence type="ECO:0000256" key="10">
    <source>
        <dbReference type="HAMAP-Rule" id="MF_01470"/>
    </source>
</evidence>
<dbReference type="EC" id="3.1.-.-" evidence="10"/>
<feature type="binding site" evidence="10">
    <location>
        <position position="249"/>
    </location>
    <ligand>
        <name>Mn(2+)</name>
        <dbReference type="ChEBI" id="CHEBI:29035"/>
    </ligand>
</feature>
<evidence type="ECO:0000256" key="8">
    <source>
        <dbReference type="ARBA" id="ARBA00023211"/>
    </source>
</evidence>
<dbReference type="InterPro" id="IPR042206">
    <property type="entry name" value="CRISPR-assoc_Cas1_C"/>
</dbReference>
<evidence type="ECO:0000313" key="11">
    <source>
        <dbReference type="EMBL" id="MET3749520.1"/>
    </source>
</evidence>
<comment type="similarity">
    <text evidence="10">Belongs to the CRISPR-associated endonuclease Cas1 family.</text>
</comment>
<evidence type="ECO:0000313" key="12">
    <source>
        <dbReference type="Proteomes" id="UP001549106"/>
    </source>
</evidence>
<dbReference type="PANTHER" id="PTHR34353">
    <property type="entry name" value="CRISPR-ASSOCIATED ENDONUCLEASE CAS1 1"/>
    <property type="match status" value="1"/>
</dbReference>
<evidence type="ECO:0000256" key="1">
    <source>
        <dbReference type="ARBA" id="ARBA00022722"/>
    </source>
</evidence>
<dbReference type="Proteomes" id="UP001549106">
    <property type="component" value="Unassembled WGS sequence"/>
</dbReference>
<comment type="subunit">
    <text evidence="9 10">Homodimer, forms a heterotetramer with a Cas2 homodimer.</text>
</comment>
<evidence type="ECO:0000256" key="7">
    <source>
        <dbReference type="ARBA" id="ARBA00023125"/>
    </source>
</evidence>
<dbReference type="CDD" id="cd09721">
    <property type="entry name" value="Cas1_I-C"/>
    <property type="match status" value="1"/>
</dbReference>
<accession>A0ABV2LZA1</accession>
<organism evidence="11 12">
    <name type="scientific">Blautia caecimuris</name>
    <dbReference type="NCBI Taxonomy" id="1796615"/>
    <lineage>
        <taxon>Bacteria</taxon>
        <taxon>Bacillati</taxon>
        <taxon>Bacillota</taxon>
        <taxon>Clostridia</taxon>
        <taxon>Lachnospirales</taxon>
        <taxon>Lachnospiraceae</taxon>
        <taxon>Blautia</taxon>
    </lineage>
</organism>
<dbReference type="EMBL" id="JBEPMJ010000004">
    <property type="protein sequence ID" value="MET3749520.1"/>
    <property type="molecule type" value="Genomic_DNA"/>
</dbReference>
<dbReference type="InterPro" id="IPR042211">
    <property type="entry name" value="CRISPR-assoc_Cas1_N"/>
</dbReference>
<dbReference type="Pfam" id="PF01867">
    <property type="entry name" value="Cas_Cas1"/>
    <property type="match status" value="1"/>
</dbReference>
<dbReference type="InterPro" id="IPR050646">
    <property type="entry name" value="Cas1"/>
</dbReference>
<dbReference type="Gene3D" id="3.100.10.20">
    <property type="entry name" value="CRISPR-associated endonuclease Cas1, N-terminal domain"/>
    <property type="match status" value="1"/>
</dbReference>
<evidence type="ECO:0000256" key="3">
    <source>
        <dbReference type="ARBA" id="ARBA00022759"/>
    </source>
</evidence>
<feature type="binding site" evidence="10">
    <location>
        <position position="166"/>
    </location>
    <ligand>
        <name>Mn(2+)</name>
        <dbReference type="ChEBI" id="CHEBI:29035"/>
    </ligand>
</feature>
<keyword evidence="1 10" id="KW-0540">Nuclease</keyword>
<comment type="function">
    <text evidence="10">CRISPR (clustered regularly interspaced short palindromic repeat), is an adaptive immune system that provides protection against mobile genetic elements (viruses, transposable elements and conjugative plasmids). CRISPR clusters contain spacers, sequences complementary to antecedent mobile elements, and target invading nucleic acids. CRISPR clusters are transcribed and processed into CRISPR RNA (crRNA). Acts as a dsDNA endonuclease. Involved in the integration of spacer DNA into the CRISPR cassette.</text>
</comment>
<keyword evidence="5 10" id="KW-0460">Magnesium</keyword>
<keyword evidence="12" id="KW-1185">Reference proteome</keyword>
<reference evidence="11 12" key="1">
    <citation type="submission" date="2024-06" db="EMBL/GenBank/DDBJ databases">
        <title>Genomic Encyclopedia of Type Strains, Phase IV (KMG-IV): sequencing the most valuable type-strain genomes for metagenomic binning, comparative biology and taxonomic classification.</title>
        <authorList>
            <person name="Goeker M."/>
        </authorList>
    </citation>
    <scope>NUCLEOTIDE SEQUENCE [LARGE SCALE GENOMIC DNA]</scope>
    <source>
        <strain evidence="11 12">DSM 29492</strain>
    </source>
</reference>
<dbReference type="RefSeq" id="WP_257464072.1">
    <property type="nucleotide sequence ID" value="NZ_BAABXP010000001.1"/>
</dbReference>
<dbReference type="InterPro" id="IPR002729">
    <property type="entry name" value="CRISPR-assoc_Cas1"/>
</dbReference>
<evidence type="ECO:0000256" key="5">
    <source>
        <dbReference type="ARBA" id="ARBA00022842"/>
    </source>
</evidence>
<dbReference type="NCBIfam" id="TIGR03640">
    <property type="entry name" value="cas1_DVULG"/>
    <property type="match status" value="1"/>
</dbReference>
<dbReference type="HAMAP" id="MF_01470">
    <property type="entry name" value="Cas1"/>
    <property type="match status" value="1"/>
</dbReference>
<dbReference type="InterPro" id="IPR019856">
    <property type="entry name" value="CRISPR-assoc_Cas1_DVULG"/>
</dbReference>
<keyword evidence="4 10" id="KW-0378">Hydrolase</keyword>
<evidence type="ECO:0000256" key="4">
    <source>
        <dbReference type="ARBA" id="ARBA00022801"/>
    </source>
</evidence>
<keyword evidence="3 10" id="KW-0255">Endonuclease</keyword>
<keyword evidence="2 10" id="KW-0479">Metal-binding</keyword>
<evidence type="ECO:0000256" key="6">
    <source>
        <dbReference type="ARBA" id="ARBA00023118"/>
    </source>
</evidence>
<comment type="cofactor">
    <cofactor evidence="10">
        <name>Mg(2+)</name>
        <dbReference type="ChEBI" id="CHEBI:18420"/>
    </cofactor>
    <cofactor evidence="10">
        <name>Mn(2+)</name>
        <dbReference type="ChEBI" id="CHEBI:29035"/>
    </cofactor>
</comment>
<comment type="caution">
    <text evidence="11">The sequence shown here is derived from an EMBL/GenBank/DDBJ whole genome shotgun (WGS) entry which is preliminary data.</text>
</comment>
<feature type="binding site" evidence="10">
    <location>
        <position position="234"/>
    </location>
    <ligand>
        <name>Mn(2+)</name>
        <dbReference type="ChEBI" id="CHEBI:29035"/>
    </ligand>
</feature>
<evidence type="ECO:0000256" key="2">
    <source>
        <dbReference type="ARBA" id="ARBA00022723"/>
    </source>
</evidence>
<sequence length="343" mass="39219">MKKLLNTLYVTSENSYLSLDGENIVVFEDKKEVGRLPLHNLEGIVSFGYRGTSPALMGACADRNISLCYVTPQGKFLARVTGKIKGNVILRQQQYESSRDKEISLSIAKNCITGKIYNARWVLERAVRDHSLQINTDQVKTASVHLKQSLEHIRNSQSKEQLRGYEGEAASIYFGVFNELILQQKKDFVFCGRNKRPPLDNINAMLSFVYTLLTNQIASALECVGLDPYIGYLHTERPGRVSLALDLIEELRAPLADRFVLSLINKKVITRKNFKTKENGAVIMDDEARKRLLTEWQNRKKETITHPFLKEKIEWGMVPYVQAMLLARYLRGDLDGYPVFLWK</sequence>